<dbReference type="EMBL" id="CM032187">
    <property type="protein sequence ID" value="KAG7090224.1"/>
    <property type="molecule type" value="Genomic_DNA"/>
</dbReference>
<dbReference type="KEGG" id="more:E1B28_011824"/>
<gene>
    <name evidence="1" type="ORF">E1B28_011824</name>
</gene>
<dbReference type="OrthoDB" id="10556618at2759"/>
<dbReference type="GeneID" id="66080899"/>
<proteinExistence type="predicted"/>
<name>A0A9P7RUY1_9AGAR</name>
<evidence type="ECO:0000313" key="2">
    <source>
        <dbReference type="Proteomes" id="UP001049176"/>
    </source>
</evidence>
<dbReference type="RefSeq" id="XP_043006694.1">
    <property type="nucleotide sequence ID" value="XM_043156879.1"/>
</dbReference>
<dbReference type="AlphaFoldDB" id="A0A9P7RUY1"/>
<keyword evidence="2" id="KW-1185">Reference proteome</keyword>
<evidence type="ECO:0000313" key="1">
    <source>
        <dbReference type="EMBL" id="KAG7090224.1"/>
    </source>
</evidence>
<dbReference type="Proteomes" id="UP001049176">
    <property type="component" value="Chromosome 7"/>
</dbReference>
<reference evidence="1" key="1">
    <citation type="journal article" date="2021" name="Genome Biol. Evol.">
        <title>The assembled and annotated genome of the fairy-ring fungus Marasmius oreades.</title>
        <authorList>
            <person name="Hiltunen M."/>
            <person name="Ament-Velasquez S.L."/>
            <person name="Johannesson H."/>
        </authorList>
    </citation>
    <scope>NUCLEOTIDE SEQUENCE</scope>
    <source>
        <strain evidence="1">03SP1</strain>
    </source>
</reference>
<protein>
    <submittedName>
        <fullName evidence="1">Uncharacterized protein</fullName>
    </submittedName>
</protein>
<accession>A0A9P7RUY1</accession>
<sequence>MVENVLTDDLQSRNLLESKGEDAQMWLDSLQMLINMPDVEPDLRPSIITMMIYLSKRSGLFPRYLIINNVKRLEDPRIG</sequence>
<organism evidence="1 2">
    <name type="scientific">Marasmius oreades</name>
    <name type="common">fairy-ring Marasmius</name>
    <dbReference type="NCBI Taxonomy" id="181124"/>
    <lineage>
        <taxon>Eukaryota</taxon>
        <taxon>Fungi</taxon>
        <taxon>Dikarya</taxon>
        <taxon>Basidiomycota</taxon>
        <taxon>Agaricomycotina</taxon>
        <taxon>Agaricomycetes</taxon>
        <taxon>Agaricomycetidae</taxon>
        <taxon>Agaricales</taxon>
        <taxon>Marasmiineae</taxon>
        <taxon>Marasmiaceae</taxon>
        <taxon>Marasmius</taxon>
    </lineage>
</organism>
<comment type="caution">
    <text evidence="1">The sequence shown here is derived from an EMBL/GenBank/DDBJ whole genome shotgun (WGS) entry which is preliminary data.</text>
</comment>